<proteinExistence type="predicted"/>
<name>A0A5C4N6I2_9ACTN</name>
<sequence>MTMRLSDVLSKAPEREEAQVEGFLVGQQATWGKYRTIQVGKVFLTLNCKQCGQDRTFQSRDKLSCLVVSERIASIDVCLRCAACKSAVETWFLVVSRDSLHGSAPIVWLERYVESRRGVVGRAGVGDGFFGELLDRAQRAYEEELGAGAMIYLRKAFETITSQTARASGIPLETPKGKRKSFYDLLKEVDEAHEIVPRVFSGDGYKLFGELSEIIHGDTSEQIALEKYSPCKTLVSEIIRNVSANAEMRGAVAALGWGVAELGAEESEKDPS</sequence>
<dbReference type="Proteomes" id="UP000306740">
    <property type="component" value="Unassembled WGS sequence"/>
</dbReference>
<protein>
    <recommendedName>
        <fullName evidence="4">DUF4145 domain-containing protein</fullName>
    </recommendedName>
</protein>
<evidence type="ECO:0000313" key="3">
    <source>
        <dbReference type="Proteomes" id="UP000306740"/>
    </source>
</evidence>
<dbReference type="OrthoDB" id="5175471at2"/>
<reference evidence="1 3" key="1">
    <citation type="submission" date="2019-05" db="EMBL/GenBank/DDBJ databases">
        <title>Mumia sp. nov., isolated from the intestinal contents of plateau pika (Ochotona curzoniae) in the Qinghai-Tibet plateau of China.</title>
        <authorList>
            <person name="Tian Z."/>
        </authorList>
    </citation>
    <scope>NUCLEOTIDE SEQUENCE [LARGE SCALE GENOMIC DNA]</scope>
    <source>
        <strain evidence="3">527</strain>
        <strain evidence="1">Z527</strain>
    </source>
</reference>
<dbReference type="RefSeq" id="WP_139104928.1">
    <property type="nucleotide sequence ID" value="NZ_VDFR01000001.1"/>
</dbReference>
<evidence type="ECO:0008006" key="4">
    <source>
        <dbReference type="Google" id="ProtNLM"/>
    </source>
</evidence>
<organism evidence="1 3">
    <name type="scientific">Mumia zhuanghuii</name>
    <dbReference type="NCBI Taxonomy" id="2585211"/>
    <lineage>
        <taxon>Bacteria</taxon>
        <taxon>Bacillati</taxon>
        <taxon>Actinomycetota</taxon>
        <taxon>Actinomycetes</taxon>
        <taxon>Propionibacteriales</taxon>
        <taxon>Nocardioidaceae</taxon>
        <taxon>Mumia</taxon>
    </lineage>
</organism>
<dbReference type="EMBL" id="VDFR01000002">
    <property type="protein sequence ID" value="TNC52578.1"/>
    <property type="molecule type" value="Genomic_DNA"/>
</dbReference>
<evidence type="ECO:0000313" key="1">
    <source>
        <dbReference type="EMBL" id="TNC52578.1"/>
    </source>
</evidence>
<accession>A0A5C4N6I2</accession>
<dbReference type="EMBL" id="VDFR01000001">
    <property type="protein sequence ID" value="TNC52688.1"/>
    <property type="molecule type" value="Genomic_DNA"/>
</dbReference>
<gene>
    <name evidence="2" type="ORF">FHE65_00170</name>
    <name evidence="1" type="ORF">FHE65_00295</name>
</gene>
<comment type="caution">
    <text evidence="1">The sequence shown here is derived from an EMBL/GenBank/DDBJ whole genome shotgun (WGS) entry which is preliminary data.</text>
</comment>
<dbReference type="AlphaFoldDB" id="A0A5C4N6I2"/>
<evidence type="ECO:0000313" key="2">
    <source>
        <dbReference type="EMBL" id="TNC52688.1"/>
    </source>
</evidence>